<dbReference type="Proteomes" id="UP001273209">
    <property type="component" value="Unassembled WGS sequence"/>
</dbReference>
<sequence length="115" mass="11970">MSVASSQSRAPFPPCQHKAGWREASKSAYFVGYAAATGLAADMALFSRSSEAIATCKATGNSRSAAQPIGMPLGTRSAGEAIPNSGVRGYDPPRLSQIILENTRVRSPFPTEAGP</sequence>
<proteinExistence type="predicted"/>
<comment type="caution">
    <text evidence="2">The sequence shown here is derived from an EMBL/GenBank/DDBJ whole genome shotgun (WGS) entry which is preliminary data.</text>
</comment>
<evidence type="ECO:0000313" key="2">
    <source>
        <dbReference type="EMBL" id="KAK4062053.1"/>
    </source>
</evidence>
<gene>
    <name evidence="2" type="ORF">Triagg1_10110</name>
</gene>
<organism evidence="2 3">
    <name type="scientific">Trichoderma aggressivum f. europaeum</name>
    <dbReference type="NCBI Taxonomy" id="173218"/>
    <lineage>
        <taxon>Eukaryota</taxon>
        <taxon>Fungi</taxon>
        <taxon>Dikarya</taxon>
        <taxon>Ascomycota</taxon>
        <taxon>Pezizomycotina</taxon>
        <taxon>Sordariomycetes</taxon>
        <taxon>Hypocreomycetidae</taxon>
        <taxon>Hypocreales</taxon>
        <taxon>Hypocreaceae</taxon>
        <taxon>Trichoderma</taxon>
    </lineage>
</organism>
<keyword evidence="3" id="KW-1185">Reference proteome</keyword>
<protein>
    <submittedName>
        <fullName evidence="2">Uncharacterized protein</fullName>
    </submittedName>
</protein>
<evidence type="ECO:0000256" key="1">
    <source>
        <dbReference type="SAM" id="MobiDB-lite"/>
    </source>
</evidence>
<name>A0AAE1LYF2_9HYPO</name>
<evidence type="ECO:0000313" key="3">
    <source>
        <dbReference type="Proteomes" id="UP001273209"/>
    </source>
</evidence>
<dbReference type="RefSeq" id="XP_062750949.1">
    <property type="nucleotide sequence ID" value="XM_062894146.1"/>
</dbReference>
<feature type="region of interest" description="Disordered" evidence="1">
    <location>
        <begin position="58"/>
        <end position="90"/>
    </location>
</feature>
<accession>A0AAE1LYF2</accession>
<reference evidence="2" key="1">
    <citation type="submission" date="2023-11" db="EMBL/GenBank/DDBJ databases">
        <title>The genome sequences of three competitors of mushroom-forming fungi.</title>
        <authorList>
            <person name="Beijen E."/>
            <person name="Ohm R.A."/>
        </authorList>
    </citation>
    <scope>NUCLEOTIDE SEQUENCE</scope>
    <source>
        <strain evidence="2">CBS 100526</strain>
    </source>
</reference>
<dbReference type="GeneID" id="87914051"/>
<dbReference type="EMBL" id="JAWRVG010000065">
    <property type="protein sequence ID" value="KAK4062053.1"/>
    <property type="molecule type" value="Genomic_DNA"/>
</dbReference>
<dbReference type="AlphaFoldDB" id="A0AAE1LYF2"/>